<evidence type="ECO:0000256" key="1">
    <source>
        <dbReference type="SAM" id="Phobius"/>
    </source>
</evidence>
<evidence type="ECO:0000313" key="3">
    <source>
        <dbReference type="Proteomes" id="UP001215598"/>
    </source>
</evidence>
<dbReference type="AlphaFoldDB" id="A0AAD7M8U9"/>
<dbReference type="Proteomes" id="UP001215598">
    <property type="component" value="Unassembled WGS sequence"/>
</dbReference>
<evidence type="ECO:0000313" key="2">
    <source>
        <dbReference type="EMBL" id="KAJ7705901.1"/>
    </source>
</evidence>
<dbReference type="EMBL" id="JARKIB010000462">
    <property type="protein sequence ID" value="KAJ7705901.1"/>
    <property type="molecule type" value="Genomic_DNA"/>
</dbReference>
<protein>
    <submittedName>
        <fullName evidence="2">Uncharacterized protein</fullName>
    </submittedName>
</protein>
<reference evidence="2" key="1">
    <citation type="submission" date="2023-03" db="EMBL/GenBank/DDBJ databases">
        <title>Massive genome expansion in bonnet fungi (Mycena s.s.) driven by repeated elements and novel gene families across ecological guilds.</title>
        <authorList>
            <consortium name="Lawrence Berkeley National Laboratory"/>
            <person name="Harder C.B."/>
            <person name="Miyauchi S."/>
            <person name="Viragh M."/>
            <person name="Kuo A."/>
            <person name="Thoen E."/>
            <person name="Andreopoulos B."/>
            <person name="Lu D."/>
            <person name="Skrede I."/>
            <person name="Drula E."/>
            <person name="Henrissat B."/>
            <person name="Morin E."/>
            <person name="Kohler A."/>
            <person name="Barry K."/>
            <person name="LaButti K."/>
            <person name="Morin E."/>
            <person name="Salamov A."/>
            <person name="Lipzen A."/>
            <person name="Mereny Z."/>
            <person name="Hegedus B."/>
            <person name="Baldrian P."/>
            <person name="Stursova M."/>
            <person name="Weitz H."/>
            <person name="Taylor A."/>
            <person name="Grigoriev I.V."/>
            <person name="Nagy L.G."/>
            <person name="Martin F."/>
            <person name="Kauserud H."/>
        </authorList>
    </citation>
    <scope>NUCLEOTIDE SEQUENCE</scope>
    <source>
        <strain evidence="2">CBHHK182m</strain>
    </source>
</reference>
<keyword evidence="3" id="KW-1185">Reference proteome</keyword>
<organism evidence="2 3">
    <name type="scientific">Mycena metata</name>
    <dbReference type="NCBI Taxonomy" id="1033252"/>
    <lineage>
        <taxon>Eukaryota</taxon>
        <taxon>Fungi</taxon>
        <taxon>Dikarya</taxon>
        <taxon>Basidiomycota</taxon>
        <taxon>Agaricomycotina</taxon>
        <taxon>Agaricomycetes</taxon>
        <taxon>Agaricomycetidae</taxon>
        <taxon>Agaricales</taxon>
        <taxon>Marasmiineae</taxon>
        <taxon>Mycenaceae</taxon>
        <taxon>Mycena</taxon>
    </lineage>
</organism>
<sequence>MHVHKTEFTSANESHTRSNSVCEDLEMTHQLTPSIALLSESGASLRSASMALNPSIVLLSESGASLRSASMALNPSIVLLSESGAFLGPASMAFHPSFTRPASTAATALMASCTPASKARRSASMAFETSFMANATWTEYLCLLHPLSDIAPIDNCGVHLRNITYGGPVYSPTEPISSVGVLFAHWTCLLWLTLLLAGLTIAFYRFFCYRISDQGSSQGKTLFVTEDHRMGGGATYRFNGANLMRFVSNANNNPDVADSEWTYEFQCKPSDTASVLARHHDCLSAKVDVVFLVDHLTAPDMIQLSKVHDFWLKTKTPTTACRDVLRSHACDSCIEILTIFKRVPKPVLKKPNLVVLIQHTPNL</sequence>
<keyword evidence="1" id="KW-0472">Membrane</keyword>
<keyword evidence="1" id="KW-0812">Transmembrane</keyword>
<accession>A0AAD7M8U9</accession>
<keyword evidence="1" id="KW-1133">Transmembrane helix</keyword>
<feature type="transmembrane region" description="Helical" evidence="1">
    <location>
        <begin position="183"/>
        <end position="207"/>
    </location>
</feature>
<gene>
    <name evidence="2" type="ORF">B0H16DRAFT_1482034</name>
</gene>
<proteinExistence type="predicted"/>
<name>A0AAD7M8U9_9AGAR</name>
<comment type="caution">
    <text evidence="2">The sequence shown here is derived from an EMBL/GenBank/DDBJ whole genome shotgun (WGS) entry which is preliminary data.</text>
</comment>